<dbReference type="Pfam" id="PF03006">
    <property type="entry name" value="HlyIII"/>
    <property type="match status" value="1"/>
</dbReference>
<dbReference type="OrthoDB" id="9813689at2"/>
<evidence type="ECO:0000256" key="8">
    <source>
        <dbReference type="SAM" id="Phobius"/>
    </source>
</evidence>
<sequence>MQDQTHTFTRREEFANAVTHGIGALLSAAALIIMIVFASMNASALHVVSVSIFGTSMLLSYVCSTLLHSFPPGRLKDLFEVFDHSAIYLFIAGTYTPFLFHAIDGTLSWVLFSIVWGIAAIGIIFKAFFTKRFRILSTVFYIGMGWIIVIAWPALVSALPSGGLLLLVIGGVLYTAGTIFYMWRSFPYHHAVWHFFVLAGSAAHFFAVFFYVIPL</sequence>
<feature type="binding site" evidence="7">
    <location>
        <position position="68"/>
    </location>
    <ligand>
        <name>Zn(2+)</name>
        <dbReference type="ChEBI" id="CHEBI:29105"/>
    </ligand>
</feature>
<feature type="binding site" evidence="7">
    <location>
        <position position="194"/>
    </location>
    <ligand>
        <name>Zn(2+)</name>
        <dbReference type="ChEBI" id="CHEBI:29105"/>
    </ligand>
</feature>
<dbReference type="InterPro" id="IPR004254">
    <property type="entry name" value="AdipoR/HlyIII-related"/>
</dbReference>
<feature type="transmembrane region" description="Helical" evidence="8">
    <location>
        <begin position="85"/>
        <end position="103"/>
    </location>
</feature>
<dbReference type="PANTHER" id="PTHR20855">
    <property type="entry name" value="ADIPOR/PROGESTIN RECEPTOR-RELATED"/>
    <property type="match status" value="1"/>
</dbReference>
<dbReference type="InterPro" id="IPR005744">
    <property type="entry name" value="Hy-lIII"/>
</dbReference>
<proteinExistence type="inferred from homology"/>
<feature type="transmembrane region" description="Helical" evidence="8">
    <location>
        <begin position="135"/>
        <end position="155"/>
    </location>
</feature>
<feature type="transmembrane region" description="Helical" evidence="8">
    <location>
        <begin position="109"/>
        <end position="128"/>
    </location>
</feature>
<dbReference type="EMBL" id="FNNC01000003">
    <property type="protein sequence ID" value="SDW53934.1"/>
    <property type="molecule type" value="Genomic_DNA"/>
</dbReference>
<dbReference type="GO" id="GO:0046872">
    <property type="term" value="F:metal ion binding"/>
    <property type="evidence" value="ECO:0007669"/>
    <property type="project" value="UniProtKB-KW"/>
</dbReference>
<name>A0A1H2UEM2_9BACI</name>
<comment type="subcellular location">
    <subcellularLocation>
        <location evidence="1">Cell membrane</location>
        <topology evidence="1">Multi-pass membrane protein</topology>
    </subcellularLocation>
</comment>
<feature type="transmembrane region" description="Helical" evidence="8">
    <location>
        <begin position="161"/>
        <end position="183"/>
    </location>
</feature>
<dbReference type="PANTHER" id="PTHR20855:SF3">
    <property type="entry name" value="LD03007P"/>
    <property type="match status" value="1"/>
</dbReference>
<dbReference type="GO" id="GO:0140911">
    <property type="term" value="F:pore-forming activity"/>
    <property type="evidence" value="ECO:0007669"/>
    <property type="project" value="InterPro"/>
</dbReference>
<keyword evidence="6 8" id="KW-0472">Membrane</keyword>
<organism evidence="9 10">
    <name type="scientific">Marinococcus luteus</name>
    <dbReference type="NCBI Taxonomy" id="1122204"/>
    <lineage>
        <taxon>Bacteria</taxon>
        <taxon>Bacillati</taxon>
        <taxon>Bacillota</taxon>
        <taxon>Bacilli</taxon>
        <taxon>Bacillales</taxon>
        <taxon>Bacillaceae</taxon>
        <taxon>Marinococcus</taxon>
    </lineage>
</organism>
<feature type="transmembrane region" description="Helical" evidence="8">
    <location>
        <begin position="21"/>
        <end position="38"/>
    </location>
</feature>
<evidence type="ECO:0000256" key="7">
    <source>
        <dbReference type="PIRSR" id="PIRSR604254-1"/>
    </source>
</evidence>
<feature type="binding site" evidence="7">
    <location>
        <position position="190"/>
    </location>
    <ligand>
        <name>Zn(2+)</name>
        <dbReference type="ChEBI" id="CHEBI:29105"/>
    </ligand>
</feature>
<evidence type="ECO:0000256" key="5">
    <source>
        <dbReference type="ARBA" id="ARBA00022989"/>
    </source>
</evidence>
<dbReference type="Proteomes" id="UP000199488">
    <property type="component" value="Unassembled WGS sequence"/>
</dbReference>
<evidence type="ECO:0000256" key="4">
    <source>
        <dbReference type="ARBA" id="ARBA00022692"/>
    </source>
</evidence>
<evidence type="ECO:0000256" key="2">
    <source>
        <dbReference type="ARBA" id="ARBA00008488"/>
    </source>
</evidence>
<keyword evidence="7" id="KW-0479">Metal-binding</keyword>
<comment type="similarity">
    <text evidence="2">Belongs to the UPF0073 (Hly-III) family.</text>
</comment>
<reference evidence="9 10" key="1">
    <citation type="submission" date="2016-10" db="EMBL/GenBank/DDBJ databases">
        <authorList>
            <person name="de Groot N.N."/>
        </authorList>
    </citation>
    <scope>NUCLEOTIDE SEQUENCE [LARGE SCALE GENOMIC DNA]</scope>
    <source>
        <strain evidence="9 10">DSM 23126</strain>
    </source>
</reference>
<protein>
    <submittedName>
        <fullName evidence="9">Hemolysin III</fullName>
    </submittedName>
</protein>
<evidence type="ECO:0000256" key="6">
    <source>
        <dbReference type="ARBA" id="ARBA00023136"/>
    </source>
</evidence>
<keyword evidence="7" id="KW-0862">Zinc</keyword>
<dbReference type="RefSeq" id="WP_091613645.1">
    <property type="nucleotide sequence ID" value="NZ_FNNC01000003.1"/>
</dbReference>
<dbReference type="AlphaFoldDB" id="A0A1H2UEM2"/>
<keyword evidence="10" id="KW-1185">Reference proteome</keyword>
<keyword evidence="3" id="KW-1003">Cell membrane</keyword>
<evidence type="ECO:0000256" key="3">
    <source>
        <dbReference type="ARBA" id="ARBA00022475"/>
    </source>
</evidence>
<evidence type="ECO:0000313" key="9">
    <source>
        <dbReference type="EMBL" id="SDW53934.1"/>
    </source>
</evidence>
<dbReference type="STRING" id="1122204.SAMN05421781_1665"/>
<evidence type="ECO:0000256" key="1">
    <source>
        <dbReference type="ARBA" id="ARBA00004651"/>
    </source>
</evidence>
<accession>A0A1H2UEM2</accession>
<feature type="transmembrane region" description="Helical" evidence="8">
    <location>
        <begin position="44"/>
        <end position="64"/>
    </location>
</feature>
<dbReference type="NCBIfam" id="TIGR01065">
    <property type="entry name" value="hlyIII"/>
    <property type="match status" value="1"/>
</dbReference>
<keyword evidence="5 8" id="KW-1133">Transmembrane helix</keyword>
<gene>
    <name evidence="9" type="ORF">SAMN05421781_1665</name>
</gene>
<keyword evidence="4 8" id="KW-0812">Transmembrane</keyword>
<evidence type="ECO:0000313" key="10">
    <source>
        <dbReference type="Proteomes" id="UP000199488"/>
    </source>
</evidence>
<feature type="transmembrane region" description="Helical" evidence="8">
    <location>
        <begin position="195"/>
        <end position="213"/>
    </location>
</feature>
<dbReference type="GO" id="GO:0005886">
    <property type="term" value="C:plasma membrane"/>
    <property type="evidence" value="ECO:0007669"/>
    <property type="project" value="UniProtKB-SubCell"/>
</dbReference>